<dbReference type="EMBL" id="QQAW01000004">
    <property type="protein sequence ID" value="RDI38348.1"/>
    <property type="molecule type" value="Genomic_DNA"/>
</dbReference>
<evidence type="ECO:0000313" key="2">
    <source>
        <dbReference type="Proteomes" id="UP000254958"/>
    </source>
</evidence>
<name>A0A370G3D8_GLULI</name>
<dbReference type="Proteomes" id="UP000254958">
    <property type="component" value="Unassembled WGS sequence"/>
</dbReference>
<evidence type="ECO:0000313" key="1">
    <source>
        <dbReference type="EMBL" id="RDI38348.1"/>
    </source>
</evidence>
<reference evidence="1 2" key="1">
    <citation type="submission" date="2018-07" db="EMBL/GenBank/DDBJ databases">
        <title>Genomic Encyclopedia of Type Strains, Phase IV (KMG-IV): sequencing the most valuable type-strain genomes for metagenomic binning, comparative biology and taxonomic classification.</title>
        <authorList>
            <person name="Goeker M."/>
        </authorList>
    </citation>
    <scope>NUCLEOTIDE SEQUENCE [LARGE SCALE GENOMIC DNA]</scope>
    <source>
        <strain evidence="1 2">DSM 5603</strain>
    </source>
</reference>
<proteinExistence type="predicted"/>
<protein>
    <submittedName>
        <fullName evidence="1">Uncharacterized protein</fullName>
    </submittedName>
</protein>
<accession>A0A370G3D8</accession>
<gene>
    <name evidence="1" type="ORF">C7453_104293</name>
</gene>
<dbReference type="Gene3D" id="3.40.630.30">
    <property type="match status" value="1"/>
</dbReference>
<organism evidence="1 2">
    <name type="scientific">Gluconacetobacter liquefaciens</name>
    <name type="common">Acetobacter liquefaciens</name>
    <dbReference type="NCBI Taxonomy" id="89584"/>
    <lineage>
        <taxon>Bacteria</taxon>
        <taxon>Pseudomonadati</taxon>
        <taxon>Pseudomonadota</taxon>
        <taxon>Alphaproteobacteria</taxon>
        <taxon>Acetobacterales</taxon>
        <taxon>Acetobacteraceae</taxon>
        <taxon>Gluconacetobacter</taxon>
    </lineage>
</organism>
<sequence length="65" mass="7249">MACMTTTAPRRFQILEEGIDEAEEMLALVTMTTQPGAYRPRTHAPGHFMGIRDKGRLVAMVGERT</sequence>
<dbReference type="AlphaFoldDB" id="A0A370G3D8"/>
<keyword evidence="2" id="KW-1185">Reference proteome</keyword>
<comment type="caution">
    <text evidence="1">The sequence shown here is derived from an EMBL/GenBank/DDBJ whole genome shotgun (WGS) entry which is preliminary data.</text>
</comment>